<dbReference type="STRING" id="1043004.A0A074WQN0"/>
<protein>
    <submittedName>
        <fullName evidence="2">Uncharacterized protein</fullName>
    </submittedName>
</protein>
<dbReference type="PANTHER" id="PTHR40788">
    <property type="entry name" value="CLR5 DOMAIN-CONTAINING PROTEIN-RELATED"/>
    <property type="match status" value="1"/>
</dbReference>
<dbReference type="GeneID" id="25414854"/>
<proteinExistence type="predicted"/>
<evidence type="ECO:0000256" key="1">
    <source>
        <dbReference type="SAM" id="MobiDB-lite"/>
    </source>
</evidence>
<accession>A0A074WQN0</accession>
<feature type="region of interest" description="Disordered" evidence="1">
    <location>
        <begin position="661"/>
        <end position="685"/>
    </location>
</feature>
<dbReference type="AlphaFoldDB" id="A0A074WQN0"/>
<feature type="compositionally biased region" description="Basic and acidic residues" evidence="1">
    <location>
        <begin position="661"/>
        <end position="672"/>
    </location>
</feature>
<sequence length="843" mass="96685">MPRRQQVVKIKKKSSNGLRSRDFQRSDASIERTMEQSKSVVEVPFSYPSYTLTSKAALPTCPETCETCVQHYLPESKDWNPEKPRAMVPHSDTEAAQITADYVKSINADRDAIRARLQMDADLVLKRWQRKSVEKRATAVRTAMPEVHARRFQNAWLLYEHKRAFEEYWSTLDKKKINARSDDQGMADIMQALQVHNDSRRKQHLLPFIDVETLSHDPMNLLALLHYRSDSDIADWVMHDFEQLKVGFNWTMGPPSFNPHCVIMYGAHLGRLIPWNKQSAHRHDIIGYPRAVLILEAQAALFAFLRKTVEMLLEPSLHEATAGHQQWDVLVQSDFGKIGPTPLVCRRTEVFRSPPRLDMAAIVEYLHEQRDAMFDELWLLQTDPEYFRDHLIRAKDNEMHDRLATKWREQWVLDYALCYSQACLRPGKSLPTEYEAILVLFQRHLEQLFQEKSFREHYRILEGGVLANPMLWNLTNLYNDNLSQSPTFYLAFIDHLMREDAKNEKSRISPLLATHISNMIVIDDIISSLRYHRPRHGVSVDASKLVKFAESQPRTLPLHEQSAFVGGYGTKEIMWPKLQAFIRLRLPQSDEPAVVLRQLKLLDQTSHDFWDMACVNFMLLIRQSGHPEKLYSDPIYLTQIGWTQAEQKQRALRYVQLQQAADEKKGCKRPRDPPPPPPPPGTSSVITLLQTAWGEPAAPAAAQVPQTKPKVKTRPTAPPISPADDTTWDPKPIVLPPSSATSIQVSSDSLTLLTRMFTADSTTPGEIYWTDFVSAMADAGCSVMPGGGSCFTFTHVDEKEQKHSMVFHRPHPEPSMSKDRLRSFGSRLSRRWGWSEKTFAVKA</sequence>
<dbReference type="Proteomes" id="UP000027730">
    <property type="component" value="Unassembled WGS sequence"/>
</dbReference>
<dbReference type="PANTHER" id="PTHR40788:SF1">
    <property type="entry name" value="IPA PROTEIN"/>
    <property type="match status" value="1"/>
</dbReference>
<feature type="compositionally biased region" description="Basic and acidic residues" evidence="1">
    <location>
        <begin position="19"/>
        <end position="29"/>
    </location>
</feature>
<dbReference type="RefSeq" id="XP_013429769.1">
    <property type="nucleotide sequence ID" value="XM_013574315.1"/>
</dbReference>
<evidence type="ECO:0000313" key="2">
    <source>
        <dbReference type="EMBL" id="KEQ75458.1"/>
    </source>
</evidence>
<feature type="region of interest" description="Disordered" evidence="1">
    <location>
        <begin position="1"/>
        <end position="29"/>
    </location>
</feature>
<organism evidence="2 3">
    <name type="scientific">Aureobasidium namibiae CBS 147.97</name>
    <dbReference type="NCBI Taxonomy" id="1043004"/>
    <lineage>
        <taxon>Eukaryota</taxon>
        <taxon>Fungi</taxon>
        <taxon>Dikarya</taxon>
        <taxon>Ascomycota</taxon>
        <taxon>Pezizomycotina</taxon>
        <taxon>Dothideomycetes</taxon>
        <taxon>Dothideomycetidae</taxon>
        <taxon>Dothideales</taxon>
        <taxon>Saccotheciaceae</taxon>
        <taxon>Aureobasidium</taxon>
    </lineage>
</organism>
<evidence type="ECO:0000313" key="3">
    <source>
        <dbReference type="Proteomes" id="UP000027730"/>
    </source>
</evidence>
<name>A0A074WQN0_9PEZI</name>
<dbReference type="EMBL" id="KL584705">
    <property type="protein sequence ID" value="KEQ75458.1"/>
    <property type="molecule type" value="Genomic_DNA"/>
</dbReference>
<dbReference type="OrthoDB" id="2922289at2759"/>
<reference evidence="2 3" key="1">
    <citation type="journal article" date="2014" name="BMC Genomics">
        <title>Genome sequencing of four Aureobasidium pullulans varieties: biotechnological potential, stress tolerance, and description of new species.</title>
        <authorList>
            <person name="Gostin Ar C."/>
            <person name="Ohm R.A."/>
            <person name="Kogej T."/>
            <person name="Sonjak S."/>
            <person name="Turk M."/>
            <person name="Zajc J."/>
            <person name="Zalar P."/>
            <person name="Grube M."/>
            <person name="Sun H."/>
            <person name="Han J."/>
            <person name="Sharma A."/>
            <person name="Chiniquy J."/>
            <person name="Ngan C.Y."/>
            <person name="Lipzen A."/>
            <person name="Barry K."/>
            <person name="Grigoriev I.V."/>
            <person name="Gunde-Cimerman N."/>
        </authorList>
    </citation>
    <scope>NUCLEOTIDE SEQUENCE [LARGE SCALE GENOMIC DNA]</scope>
    <source>
        <strain evidence="2 3">CBS 147.97</strain>
    </source>
</reference>
<keyword evidence="3" id="KW-1185">Reference proteome</keyword>
<feature type="region of interest" description="Disordered" evidence="1">
    <location>
        <begin position="697"/>
        <end position="731"/>
    </location>
</feature>
<dbReference type="HOGENOM" id="CLU_017829_0_0_1"/>
<gene>
    <name evidence="2" type="ORF">M436DRAFT_70947</name>
</gene>